<comment type="caution">
    <text evidence="2">The sequence shown here is derived from an EMBL/GenBank/DDBJ whole genome shotgun (WGS) entry which is preliminary data.</text>
</comment>
<sequence>MVPVRALALAAVLAAMLAAVRGEQPADADPYTQPVCPPPDQCRMDWERSSCKGPRSCAGQLVAVIACKWPCNDDRLPARCTRRTKECQDGVCARDKPECEIVCPMFGPCSTKHML</sequence>
<feature type="chain" id="PRO_5040871405" evidence="1">
    <location>
        <begin position="23"/>
        <end position="115"/>
    </location>
</feature>
<feature type="signal peptide" evidence="1">
    <location>
        <begin position="1"/>
        <end position="22"/>
    </location>
</feature>
<dbReference type="EMBL" id="JANBUL010000173">
    <property type="protein sequence ID" value="KAJ2779531.1"/>
    <property type="molecule type" value="Genomic_DNA"/>
</dbReference>
<protein>
    <submittedName>
        <fullName evidence="2">Uncharacterized protein</fullName>
    </submittedName>
</protein>
<dbReference type="Proteomes" id="UP001140217">
    <property type="component" value="Unassembled WGS sequence"/>
</dbReference>
<evidence type="ECO:0000313" key="3">
    <source>
        <dbReference type="Proteomes" id="UP001140217"/>
    </source>
</evidence>
<reference evidence="2" key="1">
    <citation type="submission" date="2022-07" db="EMBL/GenBank/DDBJ databases">
        <title>Phylogenomic reconstructions and comparative analyses of Kickxellomycotina fungi.</title>
        <authorList>
            <person name="Reynolds N.K."/>
            <person name="Stajich J.E."/>
            <person name="Barry K."/>
            <person name="Grigoriev I.V."/>
            <person name="Crous P."/>
            <person name="Smith M.E."/>
        </authorList>
    </citation>
    <scope>NUCLEOTIDE SEQUENCE</scope>
    <source>
        <strain evidence="2">NBRC 105414</strain>
    </source>
</reference>
<gene>
    <name evidence="2" type="ORF">H4R18_003967</name>
</gene>
<dbReference type="OrthoDB" id="5586352at2759"/>
<keyword evidence="3" id="KW-1185">Reference proteome</keyword>
<organism evidence="2 3">
    <name type="scientific">Coemansia javaensis</name>
    <dbReference type="NCBI Taxonomy" id="2761396"/>
    <lineage>
        <taxon>Eukaryota</taxon>
        <taxon>Fungi</taxon>
        <taxon>Fungi incertae sedis</taxon>
        <taxon>Zoopagomycota</taxon>
        <taxon>Kickxellomycotina</taxon>
        <taxon>Kickxellomycetes</taxon>
        <taxon>Kickxellales</taxon>
        <taxon>Kickxellaceae</taxon>
        <taxon>Coemansia</taxon>
    </lineage>
</organism>
<accession>A0A9W8H913</accession>
<evidence type="ECO:0000256" key="1">
    <source>
        <dbReference type="SAM" id="SignalP"/>
    </source>
</evidence>
<name>A0A9W8H913_9FUNG</name>
<evidence type="ECO:0000313" key="2">
    <source>
        <dbReference type="EMBL" id="KAJ2779531.1"/>
    </source>
</evidence>
<proteinExistence type="predicted"/>
<dbReference type="AlphaFoldDB" id="A0A9W8H913"/>
<keyword evidence="1" id="KW-0732">Signal</keyword>